<evidence type="ECO:0000256" key="1">
    <source>
        <dbReference type="ARBA" id="ARBA00022801"/>
    </source>
</evidence>
<dbReference type="SUPFAM" id="SSF81296">
    <property type="entry name" value="E set domains"/>
    <property type="match status" value="1"/>
</dbReference>
<dbReference type="Gene3D" id="2.60.40.10">
    <property type="entry name" value="Immunoglobulins"/>
    <property type="match status" value="1"/>
</dbReference>
<dbReference type="Pfam" id="PF00128">
    <property type="entry name" value="Alpha-amylase"/>
    <property type="match status" value="1"/>
</dbReference>
<dbReference type="SUPFAM" id="SSF51011">
    <property type="entry name" value="Glycosyl hydrolase domain"/>
    <property type="match status" value="1"/>
</dbReference>
<dbReference type="GO" id="GO:0016798">
    <property type="term" value="F:hydrolase activity, acting on glycosyl bonds"/>
    <property type="evidence" value="ECO:0007669"/>
    <property type="project" value="UniProtKB-KW"/>
</dbReference>
<dbReference type="InterPro" id="IPR019492">
    <property type="entry name" value="Cyclo-malto-dextrinase_C"/>
</dbReference>
<gene>
    <name evidence="5" type="ORF">SAMN05444372_101207</name>
</gene>
<dbReference type="Proteomes" id="UP000184020">
    <property type="component" value="Unassembled WGS sequence"/>
</dbReference>
<evidence type="ECO:0000256" key="3">
    <source>
        <dbReference type="SAM" id="MobiDB-lite"/>
    </source>
</evidence>
<dbReference type="SMART" id="SM00642">
    <property type="entry name" value="Aamy"/>
    <property type="match status" value="1"/>
</dbReference>
<dbReference type="InterPro" id="IPR013780">
    <property type="entry name" value="Glyco_hydro_b"/>
</dbReference>
<organism evidence="5 6">
    <name type="scientific">Flavobacterium micromati</name>
    <dbReference type="NCBI Taxonomy" id="229205"/>
    <lineage>
        <taxon>Bacteria</taxon>
        <taxon>Pseudomonadati</taxon>
        <taxon>Bacteroidota</taxon>
        <taxon>Flavobacteriia</taxon>
        <taxon>Flavobacteriales</taxon>
        <taxon>Flavobacteriaceae</taxon>
        <taxon>Flavobacterium</taxon>
    </lineage>
</organism>
<evidence type="ECO:0000259" key="4">
    <source>
        <dbReference type="SMART" id="SM00642"/>
    </source>
</evidence>
<dbReference type="GO" id="GO:0005975">
    <property type="term" value="P:carbohydrate metabolic process"/>
    <property type="evidence" value="ECO:0007669"/>
    <property type="project" value="InterPro"/>
</dbReference>
<dbReference type="EMBL" id="FQWF01000001">
    <property type="protein sequence ID" value="SHF92834.1"/>
    <property type="molecule type" value="Genomic_DNA"/>
</dbReference>
<sequence length="625" mass="72691">MNKIISLPFINRSFIKKIILFLFFMSLTSHAQIEKVEPPFWYAGMQNPELQILFYGKDIAQYQVTVSNGIKISNVKKTENSNYIFVTIDTKKGAVGDFVFTFKNNSKETFTQKYSLKKRRANSAQRKSFDSSDMMYLLMPDRFANGSRNNDSENNTKEKYNRDLPGGRHGGDIEGIIKNLDYIAALGATAIWSTPLCEDNDAAFSYHTYGQSDVYKIDPRYGTNDDYVRLASEMHKRDMKLIMDYVANHWGIEHWMIKDLPTKDWINQFETYTQTNHKRTVIHDINASEIDKKIAINGWFVPTMPDLNLKNPLTLKYLIQNAIWWIEYADLDGFRVDTYNYSDPKGIATWTKSITDEYPNFNIVGEVWMQSQAQMAYWQKDSKIAAIQNYNSYLPSVMDFTLYEAISKVFNEDEVEWDRGMIKIYDNFTNDFLYPNSNNMLLFVENHDTNRFNQTYENDVRKYKMAMTLLATVRGIPQLFYGSEIGMAGDKNKGDADIRQDFPGGWEGDQNNAFIKEGRTPGQSEYFDFTSKLFNWRKTKKVIHSGKMTHYIPDSNIYVYFRYSAEETIMVLINNSNETKSVKTDRFKENSKNFTSGKDVVSEFTFDITNEIIIEPKSVLILELK</sequence>
<feature type="domain" description="Glycosyl hydrolase family 13 catalytic" evidence="4">
    <location>
        <begin position="137"/>
        <end position="537"/>
    </location>
</feature>
<dbReference type="PANTHER" id="PTHR10357">
    <property type="entry name" value="ALPHA-AMYLASE FAMILY MEMBER"/>
    <property type="match status" value="1"/>
</dbReference>
<dbReference type="OrthoDB" id="9805159at2"/>
<proteinExistence type="predicted"/>
<dbReference type="Gene3D" id="2.60.40.1180">
    <property type="entry name" value="Golgi alpha-mannosidase II"/>
    <property type="match status" value="1"/>
</dbReference>
<dbReference type="AlphaFoldDB" id="A0A1M5FN34"/>
<feature type="region of interest" description="Disordered" evidence="3">
    <location>
        <begin position="144"/>
        <end position="165"/>
    </location>
</feature>
<protein>
    <submittedName>
        <fullName evidence="5">Glycosidase</fullName>
    </submittedName>
</protein>
<keyword evidence="1" id="KW-0378">Hydrolase</keyword>
<keyword evidence="2 5" id="KW-0326">Glycosidase</keyword>
<dbReference type="Gene3D" id="3.20.20.80">
    <property type="entry name" value="Glycosidases"/>
    <property type="match status" value="1"/>
</dbReference>
<dbReference type="Pfam" id="PF10438">
    <property type="entry name" value="Cyc-maltodext_C"/>
    <property type="match status" value="1"/>
</dbReference>
<dbReference type="PANTHER" id="PTHR10357:SF210">
    <property type="entry name" value="MALTODEXTRIN GLUCOSIDASE"/>
    <property type="match status" value="1"/>
</dbReference>
<reference evidence="6" key="1">
    <citation type="submission" date="2016-11" db="EMBL/GenBank/DDBJ databases">
        <authorList>
            <person name="Varghese N."/>
            <person name="Submissions S."/>
        </authorList>
    </citation>
    <scope>NUCLEOTIDE SEQUENCE [LARGE SCALE GENOMIC DNA]</scope>
    <source>
        <strain evidence="6">DSM 17659</strain>
    </source>
</reference>
<dbReference type="InterPro" id="IPR017853">
    <property type="entry name" value="GH"/>
</dbReference>
<dbReference type="InterPro" id="IPR013783">
    <property type="entry name" value="Ig-like_fold"/>
</dbReference>
<dbReference type="InterPro" id="IPR006047">
    <property type="entry name" value="GH13_cat_dom"/>
</dbReference>
<dbReference type="InterPro" id="IPR014756">
    <property type="entry name" value="Ig_E-set"/>
</dbReference>
<keyword evidence="6" id="KW-1185">Reference proteome</keyword>
<dbReference type="InterPro" id="IPR015171">
    <property type="entry name" value="Cyc-maltodext_N"/>
</dbReference>
<accession>A0A1M5FN34</accession>
<dbReference type="STRING" id="229205.SAMN05444372_101207"/>
<dbReference type="Pfam" id="PF09087">
    <property type="entry name" value="Cyc-maltodext_N"/>
    <property type="match status" value="1"/>
</dbReference>
<evidence type="ECO:0000313" key="6">
    <source>
        <dbReference type="Proteomes" id="UP000184020"/>
    </source>
</evidence>
<evidence type="ECO:0000313" key="5">
    <source>
        <dbReference type="EMBL" id="SHF92834.1"/>
    </source>
</evidence>
<dbReference type="CDD" id="cd11340">
    <property type="entry name" value="AmyAc_bac_CMD_like_3"/>
    <property type="match status" value="1"/>
</dbReference>
<feature type="compositionally biased region" description="Basic and acidic residues" evidence="3">
    <location>
        <begin position="150"/>
        <end position="165"/>
    </location>
</feature>
<evidence type="ECO:0000256" key="2">
    <source>
        <dbReference type="ARBA" id="ARBA00023295"/>
    </source>
</evidence>
<dbReference type="SUPFAM" id="SSF51445">
    <property type="entry name" value="(Trans)glycosidases"/>
    <property type="match status" value="1"/>
</dbReference>
<name>A0A1M5FN34_9FLAO</name>